<dbReference type="RefSeq" id="WP_192600313.1">
    <property type="nucleotide sequence ID" value="NZ_JADBEL010000033.1"/>
</dbReference>
<dbReference type="InterPro" id="IPR012440">
    <property type="entry name" value="DUF1641"/>
</dbReference>
<accession>A0A927ML22</accession>
<dbReference type="EMBL" id="JADBEL010000033">
    <property type="protein sequence ID" value="MBE1556685.1"/>
    <property type="molecule type" value="Genomic_DNA"/>
</dbReference>
<dbReference type="Pfam" id="PF07849">
    <property type="entry name" value="DUF1641"/>
    <property type="match status" value="1"/>
</dbReference>
<dbReference type="Proteomes" id="UP000658225">
    <property type="component" value="Unassembled WGS sequence"/>
</dbReference>
<evidence type="ECO:0000313" key="1">
    <source>
        <dbReference type="EMBL" id="MBE1556685.1"/>
    </source>
</evidence>
<gene>
    <name evidence="1" type="ORF">H4683_003811</name>
</gene>
<dbReference type="PANTHER" id="PTHR38433:SF1">
    <property type="entry name" value="DUF1641 DOMAIN-CONTAINING PROTEIN"/>
    <property type="match status" value="1"/>
</dbReference>
<dbReference type="AlphaFoldDB" id="A0A927ML22"/>
<protein>
    <submittedName>
        <fullName evidence="1">Uncharacterized protein YjgD (DUF1641 family)</fullName>
    </submittedName>
</protein>
<reference evidence="1" key="1">
    <citation type="submission" date="2020-10" db="EMBL/GenBank/DDBJ databases">
        <title>Genomic Encyclopedia of Type Strains, Phase IV (KMG-IV): sequencing the most valuable type-strain genomes for metagenomic binning, comparative biology and taxonomic classification.</title>
        <authorList>
            <person name="Goeker M."/>
        </authorList>
    </citation>
    <scope>NUCLEOTIDE SEQUENCE</scope>
    <source>
        <strain evidence="1">DSM 13886</strain>
    </source>
</reference>
<proteinExistence type="predicted"/>
<dbReference type="PANTHER" id="PTHR38433">
    <property type="match status" value="1"/>
</dbReference>
<sequence>MATPITSIKEKERTPEEVQKERILELQSLIAEQEQSLNKILGITGELNNAGVLDAVAAMVKAKEDIAGIAVHQASREPITNLINNVMNATGVLTAIDPAVTAKLAASVQSGLHEAELYRGNNDKVSLLGLMKSLNDPDINRAIKFGLDFLKGMGKELDGE</sequence>
<organism evidence="1 2">
    <name type="scientific">Sporosarcina limicola</name>
    <dbReference type="NCBI Taxonomy" id="34101"/>
    <lineage>
        <taxon>Bacteria</taxon>
        <taxon>Bacillati</taxon>
        <taxon>Bacillota</taxon>
        <taxon>Bacilli</taxon>
        <taxon>Bacillales</taxon>
        <taxon>Caryophanaceae</taxon>
        <taxon>Sporosarcina</taxon>
    </lineage>
</organism>
<keyword evidence="2" id="KW-1185">Reference proteome</keyword>
<comment type="caution">
    <text evidence="1">The sequence shown here is derived from an EMBL/GenBank/DDBJ whole genome shotgun (WGS) entry which is preliminary data.</text>
</comment>
<name>A0A927ML22_9BACL</name>
<evidence type="ECO:0000313" key="2">
    <source>
        <dbReference type="Proteomes" id="UP000658225"/>
    </source>
</evidence>